<dbReference type="EMBL" id="CSAE01001552">
    <property type="protein sequence ID" value="COX73963.1"/>
    <property type="molecule type" value="Genomic_DNA"/>
</dbReference>
<protein>
    <submittedName>
        <fullName evidence="2">Uncharacterized protein</fullName>
    </submittedName>
</protein>
<dbReference type="Proteomes" id="UP000039021">
    <property type="component" value="Unassembled WGS sequence"/>
</dbReference>
<sequence>MAGTVLRHRLDPAPDPNVDRVDGHTEHRDQVVRCPGQELVVGGRQGRFVAEPTERQPQQRDVAALTPFARRQCDRLGMR</sequence>
<feature type="compositionally biased region" description="Basic and acidic residues" evidence="1">
    <location>
        <begin position="8"/>
        <end position="26"/>
    </location>
</feature>
<evidence type="ECO:0000313" key="4">
    <source>
        <dbReference type="Proteomes" id="UP000038802"/>
    </source>
</evidence>
<organism evidence="2 4">
    <name type="scientific">Mycobacterium tuberculosis</name>
    <dbReference type="NCBI Taxonomy" id="1773"/>
    <lineage>
        <taxon>Bacteria</taxon>
        <taxon>Bacillati</taxon>
        <taxon>Actinomycetota</taxon>
        <taxon>Actinomycetes</taxon>
        <taxon>Mycobacteriales</taxon>
        <taxon>Mycobacteriaceae</taxon>
        <taxon>Mycobacterium</taxon>
        <taxon>Mycobacterium tuberculosis complex</taxon>
    </lineage>
</organism>
<gene>
    <name evidence="2" type="ORF">ERS007703_05440</name>
    <name evidence="3" type="ORF">ERS007739_04586</name>
</gene>
<feature type="region of interest" description="Disordered" evidence="1">
    <location>
        <begin position="1"/>
        <end position="26"/>
    </location>
</feature>
<evidence type="ECO:0000313" key="2">
    <source>
        <dbReference type="EMBL" id="COX73963.1"/>
    </source>
</evidence>
<evidence type="ECO:0000313" key="5">
    <source>
        <dbReference type="Proteomes" id="UP000039021"/>
    </source>
</evidence>
<name>A0A0U0UC32_MYCTX</name>
<reference evidence="4 5" key="3">
    <citation type="submission" date="2015-03" db="EMBL/GenBank/DDBJ databases">
        <authorList>
            <consortium name="Pathogen Informatics"/>
        </authorList>
    </citation>
    <scope>NUCLEOTIDE SEQUENCE [LARGE SCALE GENOMIC DNA]</scope>
    <source>
        <strain evidence="4">K00500041</strain>
        <strain evidence="5">N09902308</strain>
    </source>
</reference>
<dbReference type="AlphaFoldDB" id="A0A0U0UC32"/>
<evidence type="ECO:0000256" key="1">
    <source>
        <dbReference type="SAM" id="MobiDB-lite"/>
    </source>
</evidence>
<evidence type="ECO:0000313" key="3">
    <source>
        <dbReference type="EMBL" id="CPA40977.1"/>
    </source>
</evidence>
<dbReference type="Proteomes" id="UP000038802">
    <property type="component" value="Unassembled WGS sequence"/>
</dbReference>
<reference evidence="2" key="1">
    <citation type="submission" date="2015-03" db="EMBL/GenBank/DDBJ databases">
        <authorList>
            <person name="Murphy D."/>
        </authorList>
    </citation>
    <scope>NUCLEOTIDE SEQUENCE [LARGE SCALE GENOMIC DNA]</scope>
    <source>
        <strain evidence="2">K00500041</strain>
    </source>
</reference>
<accession>A0A0U0UC32</accession>
<reference evidence="3" key="2">
    <citation type="submission" date="2015-03" db="EMBL/GenBank/DDBJ databases">
        <authorList>
            <consortium name="Pathogen Informatics"/>
            <person name="Murphy D."/>
        </authorList>
    </citation>
    <scope>NUCLEOTIDE SEQUENCE</scope>
    <source>
        <strain evidence="3">N09902308</strain>
    </source>
</reference>
<dbReference type="EMBL" id="CSBK01002947">
    <property type="protein sequence ID" value="CPA40977.1"/>
    <property type="molecule type" value="Genomic_DNA"/>
</dbReference>
<proteinExistence type="predicted"/>